<keyword evidence="3" id="KW-1185">Reference proteome</keyword>
<dbReference type="EMBL" id="PGTS01000005">
    <property type="protein sequence ID" value="PKR48634.1"/>
    <property type="molecule type" value="Genomic_DNA"/>
</dbReference>
<evidence type="ECO:0000259" key="1">
    <source>
        <dbReference type="PROSITE" id="PS51208"/>
    </source>
</evidence>
<dbReference type="InterPro" id="IPR005546">
    <property type="entry name" value="Autotransporte_beta"/>
</dbReference>
<dbReference type="InterPro" id="IPR036709">
    <property type="entry name" value="Autotransporte_beta_dom_sf"/>
</dbReference>
<sequence length="684" mass="73910">MFELPVSRTTVFTYQAKVETIVSHSQNTTCAFKFVDISSRRLQNNIKWLRDHEIVGEVRVRRGTSRVVNETARIVKNFKVTRCKATNSATKLKNHAVGLCIAALFLLVTAHSAYAYSVTDDNGTAATTKTITNEAIGTFGGDEIAFFHDANPAPAGFAAGDTLEISLSGGATFADANMVFEGMHGGAGNGDLTWVTFSGSPQGKSSISLTIKQGTNPASFALFDGLVLSGDTFAGQNTNFNLPQIAGRDIFITFTLRDSGGTLKATVKHKLFDNTLAPAGDLEESQSAIKSVIGTHIRNITSQSVGLSGLLTGRGFGRGGGSLGGLFGDNAAFGNALAESTGLTLPVDMELNEGRGSFAANLNSVMNWTGELAAGEQNTNGLPPSQFSNFESPMNLWVKGRWEGITDSRGGTTGDSDFGLFMTGVDYRLNKNTMIGVLGQYDLYKSTATGQNSQGKGHGWMVGPYMVSRLDENLIWDGRVAWGRSKNKINPVGRGWDKYDGERSQVETNLTGDIRTDEWEFYPQIGLNYFREEQKSYTNFGGERIDSQTISYGNLTFGPEIVRVLKVEDGPTYRPFVALRGIWDFQAPPIEHADGSQVDTEKLRAKAEFGGDITFADGGSIYAKYAYDGIGLANYSSHSFEVIANTPVTLGFLPDNTQFKSSFNQAMNATQTSTFRVGLDIPLN</sequence>
<evidence type="ECO:0000313" key="3">
    <source>
        <dbReference type="Proteomes" id="UP000233365"/>
    </source>
</evidence>
<gene>
    <name evidence="2" type="ORF">CU041_14185</name>
</gene>
<name>A0ABX4R6I1_9PROT</name>
<dbReference type="Gene3D" id="2.40.128.130">
    <property type="entry name" value="Autotransporter beta-domain"/>
    <property type="match status" value="1"/>
</dbReference>
<dbReference type="Pfam" id="PF03797">
    <property type="entry name" value="Autotransporter"/>
    <property type="match status" value="1"/>
</dbReference>
<dbReference type="PROSITE" id="PS51208">
    <property type="entry name" value="AUTOTRANSPORTER"/>
    <property type="match status" value="1"/>
</dbReference>
<comment type="caution">
    <text evidence="2">The sequence shown here is derived from an EMBL/GenBank/DDBJ whole genome shotgun (WGS) entry which is preliminary data.</text>
</comment>
<dbReference type="SUPFAM" id="SSF103515">
    <property type="entry name" value="Autotransporter"/>
    <property type="match status" value="1"/>
</dbReference>
<accession>A0ABX4R6I1</accession>
<protein>
    <recommendedName>
        <fullName evidence="1">Autotransporter domain-containing protein</fullName>
    </recommendedName>
</protein>
<feature type="domain" description="Autotransporter" evidence="1">
    <location>
        <begin position="389"/>
        <end position="652"/>
    </location>
</feature>
<proteinExistence type="predicted"/>
<evidence type="ECO:0000313" key="2">
    <source>
        <dbReference type="EMBL" id="PKR48634.1"/>
    </source>
</evidence>
<dbReference type="SMART" id="SM00869">
    <property type="entry name" value="Autotransporter"/>
    <property type="match status" value="1"/>
</dbReference>
<dbReference type="Proteomes" id="UP000233365">
    <property type="component" value="Unassembled WGS sequence"/>
</dbReference>
<organism evidence="2 3">
    <name type="scientific">Thalassospira povalilytica</name>
    <dbReference type="NCBI Taxonomy" id="732237"/>
    <lineage>
        <taxon>Bacteria</taxon>
        <taxon>Pseudomonadati</taxon>
        <taxon>Pseudomonadota</taxon>
        <taxon>Alphaproteobacteria</taxon>
        <taxon>Rhodospirillales</taxon>
        <taxon>Thalassospiraceae</taxon>
        <taxon>Thalassospira</taxon>
    </lineage>
</organism>
<reference evidence="2 3" key="1">
    <citation type="submission" date="2017-11" db="EMBL/GenBank/DDBJ databases">
        <title>Biodiversity and function of Thalassospira species in the particle-attached aromatic-hydrocarbon-degrading consortia from the surface seawater of the China South Sea.</title>
        <authorList>
            <person name="Dong C."/>
            <person name="Liu R."/>
            <person name="Shao Z."/>
        </authorList>
    </citation>
    <scope>NUCLEOTIDE SEQUENCE [LARGE SCALE GENOMIC DNA]</scope>
    <source>
        <strain evidence="2 3">139Z-12</strain>
    </source>
</reference>
<dbReference type="RefSeq" id="WP_101247415.1">
    <property type="nucleotide sequence ID" value="NZ_PGTS01000005.1"/>
</dbReference>